<dbReference type="GO" id="GO:0044550">
    <property type="term" value="P:secondary metabolite biosynthetic process"/>
    <property type="evidence" value="ECO:0007669"/>
    <property type="project" value="TreeGrafter"/>
</dbReference>
<dbReference type="PANTHER" id="PTHR43775">
    <property type="entry name" value="FATTY ACID SYNTHASE"/>
    <property type="match status" value="1"/>
</dbReference>
<dbReference type="Pfam" id="PF02801">
    <property type="entry name" value="Ketoacyl-synt_C"/>
    <property type="match status" value="1"/>
</dbReference>
<keyword evidence="6" id="KW-1185">Reference proteome</keyword>
<dbReference type="PANTHER" id="PTHR43775:SF29">
    <property type="entry name" value="ASPERFURANONE POLYKETIDE SYNTHASE AFOG-RELATED"/>
    <property type="match status" value="1"/>
</dbReference>
<dbReference type="Proteomes" id="UP000016934">
    <property type="component" value="Unassembled WGS sequence"/>
</dbReference>
<dbReference type="GO" id="GO:0006633">
    <property type="term" value="P:fatty acid biosynthetic process"/>
    <property type="evidence" value="ECO:0007669"/>
    <property type="project" value="InterPro"/>
</dbReference>
<dbReference type="GO" id="GO:0016491">
    <property type="term" value="F:oxidoreductase activity"/>
    <property type="evidence" value="ECO:0007669"/>
    <property type="project" value="UniProtKB-KW"/>
</dbReference>
<dbReference type="AlphaFoldDB" id="M2SXV4"/>
<dbReference type="InterPro" id="IPR014031">
    <property type="entry name" value="Ketoacyl_synth_C"/>
</dbReference>
<sequence>MAIEAIENQGNEKHHGKCDPVDIIGLSYRFSGMADTPGAFWQMLSKGMTSWSRDARDRFNLESFWHPRSDLPGSFNASRLHLLRQNPAVFDNDFFSISGLEAKAMDPQQRLMLELAYETFENAGLTMEVLEKSKTGVYCASTYQDYDQILGRDPELSAKHRFTGTGTSMLADRISYFFDLRGPSMTIDKACSSTLVALNEACSALRMGEIDQALVGGVNLILDPDKPMVQSSMPSGEGMAGIMFKPLSTVLRNGDPIRAIVHGTSVVSDGRTPGITMPRMDSQVEAITKVYKQAGLTLADTTYIEAHGTGTIVGDKAEALAFATTMGKDHTEQVIVGSVKSNLGHIENASGLASVIKTVLMMENGAIPPVLRQ</sequence>
<keyword evidence="1 3" id="KW-0808">Transferase</keyword>
<feature type="domain" description="Ketosynthase family 3 (KS3)" evidence="4">
    <location>
        <begin position="18"/>
        <end position="373"/>
    </location>
</feature>
<dbReference type="InterPro" id="IPR020841">
    <property type="entry name" value="PKS_Beta-ketoAc_synthase_dom"/>
</dbReference>
<keyword evidence="2" id="KW-0560">Oxidoreductase</keyword>
<dbReference type="SUPFAM" id="SSF53901">
    <property type="entry name" value="Thiolase-like"/>
    <property type="match status" value="1"/>
</dbReference>
<evidence type="ECO:0000259" key="4">
    <source>
        <dbReference type="PROSITE" id="PS52004"/>
    </source>
</evidence>
<dbReference type="STRING" id="665912.M2SXV4"/>
<dbReference type="Pfam" id="PF00109">
    <property type="entry name" value="ketoacyl-synt"/>
    <property type="match status" value="1"/>
</dbReference>
<dbReference type="GO" id="GO:0004312">
    <property type="term" value="F:fatty acid synthase activity"/>
    <property type="evidence" value="ECO:0007669"/>
    <property type="project" value="TreeGrafter"/>
</dbReference>
<reference evidence="6" key="2">
    <citation type="journal article" date="2013" name="PLoS Genet.">
        <title>Comparative genome structure, secondary metabolite, and effector coding capacity across Cochliobolus pathogens.</title>
        <authorList>
            <person name="Condon B.J."/>
            <person name="Leng Y."/>
            <person name="Wu D."/>
            <person name="Bushley K.E."/>
            <person name="Ohm R.A."/>
            <person name="Otillar R."/>
            <person name="Martin J."/>
            <person name="Schackwitz W."/>
            <person name="Grimwood J."/>
            <person name="MohdZainudin N."/>
            <person name="Xue C."/>
            <person name="Wang R."/>
            <person name="Manning V.A."/>
            <person name="Dhillon B."/>
            <person name="Tu Z.J."/>
            <person name="Steffenson B.J."/>
            <person name="Salamov A."/>
            <person name="Sun H."/>
            <person name="Lowry S."/>
            <person name="LaButti K."/>
            <person name="Han J."/>
            <person name="Copeland A."/>
            <person name="Lindquist E."/>
            <person name="Barry K."/>
            <person name="Schmutz J."/>
            <person name="Baker S.E."/>
            <person name="Ciuffetti L.M."/>
            <person name="Grigoriev I.V."/>
            <person name="Zhong S."/>
            <person name="Turgeon B.G."/>
        </authorList>
    </citation>
    <scope>NUCLEOTIDE SEQUENCE [LARGE SCALE GENOMIC DNA]</scope>
    <source>
        <strain evidence="6">ND90Pr / ATCC 201652</strain>
    </source>
</reference>
<evidence type="ECO:0000256" key="2">
    <source>
        <dbReference type="ARBA" id="ARBA00023002"/>
    </source>
</evidence>
<dbReference type="InterPro" id="IPR018201">
    <property type="entry name" value="Ketoacyl_synth_AS"/>
</dbReference>
<dbReference type="Gene3D" id="3.40.47.10">
    <property type="match status" value="1"/>
</dbReference>
<dbReference type="eggNOG" id="KOG1202">
    <property type="taxonomic scope" value="Eukaryota"/>
</dbReference>
<name>M2SXV4_COCSN</name>
<dbReference type="InterPro" id="IPR014030">
    <property type="entry name" value="Ketoacyl_synth_N"/>
</dbReference>
<dbReference type="PROSITE" id="PS52004">
    <property type="entry name" value="KS3_2"/>
    <property type="match status" value="1"/>
</dbReference>
<accession>M2SXV4</accession>
<gene>
    <name evidence="5" type="ORF">COCSADRAFT_162330</name>
</gene>
<evidence type="ECO:0000313" key="6">
    <source>
        <dbReference type="Proteomes" id="UP000016934"/>
    </source>
</evidence>
<dbReference type="CDD" id="cd00833">
    <property type="entry name" value="PKS"/>
    <property type="match status" value="1"/>
</dbReference>
<dbReference type="SMART" id="SM00825">
    <property type="entry name" value="PKS_KS"/>
    <property type="match status" value="1"/>
</dbReference>
<evidence type="ECO:0000313" key="5">
    <source>
        <dbReference type="EMBL" id="EMD61786.1"/>
    </source>
</evidence>
<protein>
    <recommendedName>
        <fullName evidence="4">Ketosynthase family 3 (KS3) domain-containing protein</fullName>
    </recommendedName>
</protein>
<dbReference type="OrthoDB" id="3695079at2759"/>
<evidence type="ECO:0000256" key="1">
    <source>
        <dbReference type="ARBA" id="ARBA00022679"/>
    </source>
</evidence>
<proteinExistence type="inferred from homology"/>
<dbReference type="EMBL" id="KB445647">
    <property type="protein sequence ID" value="EMD61786.1"/>
    <property type="molecule type" value="Genomic_DNA"/>
</dbReference>
<dbReference type="RefSeq" id="XP_007702189.1">
    <property type="nucleotide sequence ID" value="XM_007703999.1"/>
</dbReference>
<dbReference type="GO" id="GO:0004315">
    <property type="term" value="F:3-oxoacyl-[acyl-carrier-protein] synthase activity"/>
    <property type="evidence" value="ECO:0007669"/>
    <property type="project" value="InterPro"/>
</dbReference>
<dbReference type="InterPro" id="IPR050091">
    <property type="entry name" value="PKS_NRPS_Biosynth_Enz"/>
</dbReference>
<dbReference type="PROSITE" id="PS00606">
    <property type="entry name" value="KS3_1"/>
    <property type="match status" value="1"/>
</dbReference>
<dbReference type="HOGENOM" id="CLU_000022_16_2_1"/>
<dbReference type="OMA" id="GYLYEEN"/>
<reference evidence="5 6" key="1">
    <citation type="journal article" date="2012" name="PLoS Pathog.">
        <title>Diverse lifestyles and strategies of plant pathogenesis encoded in the genomes of eighteen Dothideomycetes fungi.</title>
        <authorList>
            <person name="Ohm R.A."/>
            <person name="Feau N."/>
            <person name="Henrissat B."/>
            <person name="Schoch C.L."/>
            <person name="Horwitz B.A."/>
            <person name="Barry K.W."/>
            <person name="Condon B.J."/>
            <person name="Copeland A.C."/>
            <person name="Dhillon B."/>
            <person name="Glaser F."/>
            <person name="Hesse C.N."/>
            <person name="Kosti I."/>
            <person name="LaButti K."/>
            <person name="Lindquist E.A."/>
            <person name="Lucas S."/>
            <person name="Salamov A.A."/>
            <person name="Bradshaw R.E."/>
            <person name="Ciuffetti L."/>
            <person name="Hamelin R.C."/>
            <person name="Kema G.H.J."/>
            <person name="Lawrence C."/>
            <person name="Scott J.A."/>
            <person name="Spatafora J.W."/>
            <person name="Turgeon B.G."/>
            <person name="de Wit P.J.G.M."/>
            <person name="Zhong S."/>
            <person name="Goodwin S.B."/>
            <person name="Grigoriev I.V."/>
        </authorList>
    </citation>
    <scope>NUCLEOTIDE SEQUENCE [LARGE SCALE GENOMIC DNA]</scope>
    <source>
        <strain evidence="6">ND90Pr / ATCC 201652</strain>
    </source>
</reference>
<dbReference type="GeneID" id="19132174"/>
<dbReference type="KEGG" id="bsc:COCSADRAFT_162330"/>
<dbReference type="InterPro" id="IPR016039">
    <property type="entry name" value="Thiolase-like"/>
</dbReference>
<organism evidence="5 6">
    <name type="scientific">Cochliobolus sativus (strain ND90Pr / ATCC 201652)</name>
    <name type="common">Common root rot and spot blotch fungus</name>
    <name type="synonym">Bipolaris sorokiniana</name>
    <dbReference type="NCBI Taxonomy" id="665912"/>
    <lineage>
        <taxon>Eukaryota</taxon>
        <taxon>Fungi</taxon>
        <taxon>Dikarya</taxon>
        <taxon>Ascomycota</taxon>
        <taxon>Pezizomycotina</taxon>
        <taxon>Dothideomycetes</taxon>
        <taxon>Pleosporomycetidae</taxon>
        <taxon>Pleosporales</taxon>
        <taxon>Pleosporineae</taxon>
        <taxon>Pleosporaceae</taxon>
        <taxon>Bipolaris</taxon>
    </lineage>
</organism>
<comment type="similarity">
    <text evidence="3">Belongs to the thiolase-like superfamily. Beta-ketoacyl-ACP synthases family.</text>
</comment>
<evidence type="ECO:0000256" key="3">
    <source>
        <dbReference type="RuleBase" id="RU003694"/>
    </source>
</evidence>